<keyword evidence="5" id="KW-1185">Reference proteome</keyword>
<dbReference type="GO" id="GO:0005634">
    <property type="term" value="C:nucleus"/>
    <property type="evidence" value="ECO:0007669"/>
    <property type="project" value="UniProtKB-UniRule"/>
</dbReference>
<dbReference type="AlphaFoldDB" id="A0AAD8WDS5"/>
<evidence type="ECO:0000256" key="1">
    <source>
        <dbReference type="PROSITE-ProRule" id="PRU00267"/>
    </source>
</evidence>
<dbReference type="Pfam" id="PF00505">
    <property type="entry name" value="HMG_box"/>
    <property type="match status" value="1"/>
</dbReference>
<protein>
    <recommendedName>
        <fullName evidence="3">HMG box domain-containing protein</fullName>
    </recommendedName>
</protein>
<evidence type="ECO:0000313" key="5">
    <source>
        <dbReference type="Proteomes" id="UP001231189"/>
    </source>
</evidence>
<name>A0AAD8WDS5_LOLMU</name>
<dbReference type="PROSITE" id="PS50118">
    <property type="entry name" value="HMG_BOX_2"/>
    <property type="match status" value="1"/>
</dbReference>
<dbReference type="EMBL" id="JAUUTY010000004">
    <property type="protein sequence ID" value="KAK1651920.1"/>
    <property type="molecule type" value="Genomic_DNA"/>
</dbReference>
<evidence type="ECO:0000259" key="3">
    <source>
        <dbReference type="PROSITE" id="PS50118"/>
    </source>
</evidence>
<organism evidence="4 5">
    <name type="scientific">Lolium multiflorum</name>
    <name type="common">Italian ryegrass</name>
    <name type="synonym">Lolium perenne subsp. multiflorum</name>
    <dbReference type="NCBI Taxonomy" id="4521"/>
    <lineage>
        <taxon>Eukaryota</taxon>
        <taxon>Viridiplantae</taxon>
        <taxon>Streptophyta</taxon>
        <taxon>Embryophyta</taxon>
        <taxon>Tracheophyta</taxon>
        <taxon>Spermatophyta</taxon>
        <taxon>Magnoliopsida</taxon>
        <taxon>Liliopsida</taxon>
        <taxon>Poales</taxon>
        <taxon>Poaceae</taxon>
        <taxon>BOP clade</taxon>
        <taxon>Pooideae</taxon>
        <taxon>Poodae</taxon>
        <taxon>Poeae</taxon>
        <taxon>Poeae Chloroplast Group 2 (Poeae type)</taxon>
        <taxon>Loliodinae</taxon>
        <taxon>Loliinae</taxon>
        <taxon>Lolium</taxon>
    </lineage>
</organism>
<feature type="region of interest" description="Disordered" evidence="2">
    <location>
        <begin position="31"/>
        <end position="51"/>
    </location>
</feature>
<dbReference type="InterPro" id="IPR036910">
    <property type="entry name" value="HMG_box_dom_sf"/>
</dbReference>
<keyword evidence="1" id="KW-0238">DNA-binding</keyword>
<proteinExistence type="predicted"/>
<accession>A0AAD8WDS5</accession>
<comment type="caution">
    <text evidence="4">The sequence shown here is derived from an EMBL/GenBank/DDBJ whole genome shotgun (WGS) entry which is preliminary data.</text>
</comment>
<keyword evidence="1" id="KW-0539">Nucleus</keyword>
<feature type="domain" description="HMG box" evidence="3">
    <location>
        <begin position="54"/>
        <end position="124"/>
    </location>
</feature>
<evidence type="ECO:0000313" key="4">
    <source>
        <dbReference type="EMBL" id="KAK1651920.1"/>
    </source>
</evidence>
<dbReference type="SUPFAM" id="SSF47095">
    <property type="entry name" value="HMG-box"/>
    <property type="match status" value="1"/>
</dbReference>
<feature type="compositionally biased region" description="Basic and acidic residues" evidence="2">
    <location>
        <begin position="31"/>
        <end position="42"/>
    </location>
</feature>
<feature type="DNA-binding region" description="HMG box" evidence="1">
    <location>
        <begin position="54"/>
        <end position="124"/>
    </location>
</feature>
<dbReference type="GO" id="GO:0003677">
    <property type="term" value="F:DNA binding"/>
    <property type="evidence" value="ECO:0007669"/>
    <property type="project" value="UniProtKB-UniRule"/>
</dbReference>
<evidence type="ECO:0000256" key="2">
    <source>
        <dbReference type="SAM" id="MobiDB-lite"/>
    </source>
</evidence>
<reference evidence="4" key="1">
    <citation type="submission" date="2023-07" db="EMBL/GenBank/DDBJ databases">
        <title>A chromosome-level genome assembly of Lolium multiflorum.</title>
        <authorList>
            <person name="Chen Y."/>
            <person name="Copetti D."/>
            <person name="Kolliker R."/>
            <person name="Studer B."/>
        </authorList>
    </citation>
    <scope>NUCLEOTIDE SEQUENCE</scope>
    <source>
        <strain evidence="4">02402/16</strain>
        <tissue evidence="4">Leaf</tissue>
    </source>
</reference>
<sequence length="145" mass="16555">MTAGKSTKSTAKPKGSKLAVKKRLAVKINEADKWKPRTDSMKERKKPAPQLGSTASWLGALALFQRDYLKEFREKNPKDKSSRDAVFRKASKVWSSLSNSDKAPYEARSLAAALQYRKDVAKTVFYRKTWDLKLKLEVEMEKMNL</sequence>
<gene>
    <name evidence="4" type="ORF">QYE76_069725</name>
</gene>
<dbReference type="Proteomes" id="UP001231189">
    <property type="component" value="Unassembled WGS sequence"/>
</dbReference>
<dbReference type="Gene3D" id="1.10.30.10">
    <property type="entry name" value="High mobility group box domain"/>
    <property type="match status" value="1"/>
</dbReference>
<dbReference type="InterPro" id="IPR009071">
    <property type="entry name" value="HMG_box_dom"/>
</dbReference>